<proteinExistence type="predicted"/>
<gene>
    <name evidence="2" type="ORF">CLTEP_06510</name>
</gene>
<name>A0A151B6B6_9CLOT</name>
<dbReference type="Proteomes" id="UP000075531">
    <property type="component" value="Unassembled WGS sequence"/>
</dbReference>
<feature type="transmembrane region" description="Helical" evidence="1">
    <location>
        <begin position="53"/>
        <end position="78"/>
    </location>
</feature>
<evidence type="ECO:0000313" key="3">
    <source>
        <dbReference type="Proteomes" id="UP000075531"/>
    </source>
</evidence>
<sequence>MQQKWDDLDKLILDSKQHIETSKDYNEILMNKIRNKKRKKSGIFCFNSDFRRIAAASCIMAGIFMMVMFTTDIQYNIIKTQYKIKMQIMAMQYKYGYTIDEILNWLGE</sequence>
<keyword evidence="1" id="KW-0812">Transmembrane</keyword>
<dbReference type="AlphaFoldDB" id="A0A151B6B6"/>
<dbReference type="PATRIC" id="fig|1121338.3.peg.658"/>
<evidence type="ECO:0000256" key="1">
    <source>
        <dbReference type="SAM" id="Phobius"/>
    </source>
</evidence>
<organism evidence="2 3">
    <name type="scientific">Clostridium tepidiprofundi DSM 19306</name>
    <dbReference type="NCBI Taxonomy" id="1121338"/>
    <lineage>
        <taxon>Bacteria</taxon>
        <taxon>Bacillati</taxon>
        <taxon>Bacillota</taxon>
        <taxon>Clostridia</taxon>
        <taxon>Eubacteriales</taxon>
        <taxon>Clostridiaceae</taxon>
        <taxon>Clostridium</taxon>
    </lineage>
</organism>
<comment type="caution">
    <text evidence="2">The sequence shown here is derived from an EMBL/GenBank/DDBJ whole genome shotgun (WGS) entry which is preliminary data.</text>
</comment>
<protein>
    <submittedName>
        <fullName evidence="2">Uncharacterized protein</fullName>
    </submittedName>
</protein>
<dbReference type="OrthoDB" id="1911694at2"/>
<accession>A0A151B6B6</accession>
<keyword evidence="3" id="KW-1185">Reference proteome</keyword>
<dbReference type="RefSeq" id="WP_066822504.1">
    <property type="nucleotide sequence ID" value="NZ_LTBA01000003.1"/>
</dbReference>
<dbReference type="STRING" id="1121338.CLTEP_06510"/>
<keyword evidence="1" id="KW-1133">Transmembrane helix</keyword>
<dbReference type="EMBL" id="LTBA01000003">
    <property type="protein sequence ID" value="KYH35475.1"/>
    <property type="molecule type" value="Genomic_DNA"/>
</dbReference>
<evidence type="ECO:0000313" key="2">
    <source>
        <dbReference type="EMBL" id="KYH35475.1"/>
    </source>
</evidence>
<keyword evidence="1" id="KW-0472">Membrane</keyword>
<reference evidence="2 3" key="1">
    <citation type="submission" date="2016-02" db="EMBL/GenBank/DDBJ databases">
        <title>Genome sequence of Clostridium tepidiprofundi DSM 19306.</title>
        <authorList>
            <person name="Poehlein A."/>
            <person name="Daniel R."/>
        </authorList>
    </citation>
    <scope>NUCLEOTIDE SEQUENCE [LARGE SCALE GENOMIC DNA]</scope>
    <source>
        <strain evidence="2 3">DSM 19306</strain>
    </source>
</reference>